<proteinExistence type="predicted"/>
<feature type="region of interest" description="Disordered" evidence="1">
    <location>
        <begin position="112"/>
        <end position="137"/>
    </location>
</feature>
<accession>A0A914HPX2</accession>
<dbReference type="AlphaFoldDB" id="A0A914HPX2"/>
<sequence length="137" mass="15198">MNPQISCPQLSYPQNSCPQNSCPQLSYPQISCPQNSYPQNSCNQRESQFFLPYNSRARLYREQVCVVAEHQGSTFHYHQVAELSAAWLQSLQAQLATLRDTSNGINRAEEEAVTATAAAADDENKSVGGDEQPQGME</sequence>
<evidence type="ECO:0000313" key="2">
    <source>
        <dbReference type="Proteomes" id="UP000887572"/>
    </source>
</evidence>
<name>A0A914HPX2_GLORO</name>
<evidence type="ECO:0000256" key="1">
    <source>
        <dbReference type="SAM" id="MobiDB-lite"/>
    </source>
</evidence>
<keyword evidence="2" id="KW-1185">Reference proteome</keyword>
<organism evidence="2 3">
    <name type="scientific">Globodera rostochiensis</name>
    <name type="common">Golden nematode worm</name>
    <name type="synonym">Heterodera rostochiensis</name>
    <dbReference type="NCBI Taxonomy" id="31243"/>
    <lineage>
        <taxon>Eukaryota</taxon>
        <taxon>Metazoa</taxon>
        <taxon>Ecdysozoa</taxon>
        <taxon>Nematoda</taxon>
        <taxon>Chromadorea</taxon>
        <taxon>Rhabditida</taxon>
        <taxon>Tylenchina</taxon>
        <taxon>Tylenchomorpha</taxon>
        <taxon>Tylenchoidea</taxon>
        <taxon>Heteroderidae</taxon>
        <taxon>Heteroderinae</taxon>
        <taxon>Globodera</taxon>
    </lineage>
</organism>
<reference evidence="3" key="1">
    <citation type="submission" date="2022-11" db="UniProtKB">
        <authorList>
            <consortium name="WormBaseParasite"/>
        </authorList>
    </citation>
    <scope>IDENTIFICATION</scope>
</reference>
<dbReference type="Proteomes" id="UP000887572">
    <property type="component" value="Unplaced"/>
</dbReference>
<dbReference type="WBParaSite" id="Gr19_v10_g3141.t1">
    <property type="protein sequence ID" value="Gr19_v10_g3141.t1"/>
    <property type="gene ID" value="Gr19_v10_g3141"/>
</dbReference>
<protein>
    <submittedName>
        <fullName evidence="3">Uncharacterized protein</fullName>
    </submittedName>
</protein>
<evidence type="ECO:0000313" key="3">
    <source>
        <dbReference type="WBParaSite" id="Gr19_v10_g3141.t1"/>
    </source>
</evidence>